<reference evidence="3" key="1">
    <citation type="journal article" date="2018" name="Int. J. Syst. Evol. Microbiol.">
        <title>Jatrophihabitans telluris sp. nov., isolated from sediment soil of lava forest wetlands and the emended description of the genus Jatrophihabitans.</title>
        <authorList>
            <person name="Lee K.C."/>
            <person name="Suh M.K."/>
            <person name="Eom M.K."/>
            <person name="Kim K.K."/>
            <person name="Kim J.S."/>
            <person name="Kim D.S."/>
            <person name="Ko S.H."/>
            <person name="Shin Y.K."/>
            <person name="Lee J.S."/>
        </authorList>
    </citation>
    <scope>NUCLEOTIDE SEQUENCE</scope>
    <source>
        <strain evidence="3">N237</strain>
    </source>
</reference>
<dbReference type="SUPFAM" id="SSF51735">
    <property type="entry name" value="NAD(P)-binding Rossmann-fold domains"/>
    <property type="match status" value="1"/>
</dbReference>
<dbReference type="InterPro" id="IPR020904">
    <property type="entry name" value="Sc_DH/Rdtase_CS"/>
</dbReference>
<evidence type="ECO:0000313" key="4">
    <source>
        <dbReference type="Proteomes" id="UP001056336"/>
    </source>
</evidence>
<dbReference type="CDD" id="cd05233">
    <property type="entry name" value="SDR_c"/>
    <property type="match status" value="1"/>
</dbReference>
<proteinExistence type="inferred from homology"/>
<evidence type="ECO:0000256" key="2">
    <source>
        <dbReference type="ARBA" id="ARBA00023002"/>
    </source>
</evidence>
<dbReference type="PRINTS" id="PR00081">
    <property type="entry name" value="GDHRDH"/>
</dbReference>
<dbReference type="InterPro" id="IPR002347">
    <property type="entry name" value="SDR_fam"/>
</dbReference>
<keyword evidence="2" id="KW-0560">Oxidoreductase</keyword>
<evidence type="ECO:0000256" key="1">
    <source>
        <dbReference type="ARBA" id="ARBA00006484"/>
    </source>
</evidence>
<dbReference type="InterPro" id="IPR036291">
    <property type="entry name" value="NAD(P)-bd_dom_sf"/>
</dbReference>
<sequence>MADWLGLTGRPALVVGAGGLGGASAAGLAAQGARVVVVDRDEDKLDALARRTKDQGAEITPLLFDVSTAERSRAAVEKAVGVIGTPEIFLHAIGRNDRRPVLELGDEDWQSILTLNLSTAWWLGQEVGRRMVAEGRGRIVFLSSVSALLAHANHAPYAATKGGINQLMRVMAREWAATGITVNAVGPGYVETDLTRAYLDRDGHREELESLVPAGRLGRPQEVADAVAFLASDRAAFITGQVIYIDGGRTLV</sequence>
<dbReference type="Pfam" id="PF13561">
    <property type="entry name" value="adh_short_C2"/>
    <property type="match status" value="1"/>
</dbReference>
<name>A0ABY4QVU7_9ACTN</name>
<reference evidence="3" key="2">
    <citation type="submission" date="2022-05" db="EMBL/GenBank/DDBJ databases">
        <authorList>
            <person name="Kim J.-S."/>
            <person name="Lee K."/>
            <person name="Suh M."/>
            <person name="Eom M."/>
            <person name="Kim J.-S."/>
            <person name="Kim D.-S."/>
            <person name="Ko S.-H."/>
            <person name="Shin Y."/>
            <person name="Lee J.-S."/>
        </authorList>
    </citation>
    <scope>NUCLEOTIDE SEQUENCE</scope>
    <source>
        <strain evidence="3">N237</strain>
    </source>
</reference>
<dbReference type="PANTHER" id="PTHR24321:SF8">
    <property type="entry name" value="ESTRADIOL 17-BETA-DEHYDROGENASE 8-RELATED"/>
    <property type="match status" value="1"/>
</dbReference>
<dbReference type="PROSITE" id="PS00061">
    <property type="entry name" value="ADH_SHORT"/>
    <property type="match status" value="1"/>
</dbReference>
<organism evidence="3 4">
    <name type="scientific">Jatrophihabitans telluris</name>
    <dbReference type="NCBI Taxonomy" id="2038343"/>
    <lineage>
        <taxon>Bacteria</taxon>
        <taxon>Bacillati</taxon>
        <taxon>Actinomycetota</taxon>
        <taxon>Actinomycetes</taxon>
        <taxon>Jatrophihabitantales</taxon>
        <taxon>Jatrophihabitantaceae</taxon>
        <taxon>Jatrophihabitans</taxon>
    </lineage>
</organism>
<comment type="similarity">
    <text evidence="1">Belongs to the short-chain dehydrogenases/reductases (SDR) family.</text>
</comment>
<dbReference type="Gene3D" id="3.40.50.720">
    <property type="entry name" value="NAD(P)-binding Rossmann-like Domain"/>
    <property type="match status" value="1"/>
</dbReference>
<accession>A0ABY4QVU7</accession>
<dbReference type="EMBL" id="CP097332">
    <property type="protein sequence ID" value="UQX87404.1"/>
    <property type="molecule type" value="Genomic_DNA"/>
</dbReference>
<dbReference type="RefSeq" id="WP_249769923.1">
    <property type="nucleotide sequence ID" value="NZ_CP097332.1"/>
</dbReference>
<keyword evidence="4" id="KW-1185">Reference proteome</keyword>
<gene>
    <name evidence="3" type="ORF">M6D93_13980</name>
</gene>
<evidence type="ECO:0000313" key="3">
    <source>
        <dbReference type="EMBL" id="UQX87404.1"/>
    </source>
</evidence>
<protein>
    <submittedName>
        <fullName evidence="3">SDR family oxidoreductase</fullName>
    </submittedName>
</protein>
<dbReference type="Proteomes" id="UP001056336">
    <property type="component" value="Chromosome"/>
</dbReference>
<dbReference type="PANTHER" id="PTHR24321">
    <property type="entry name" value="DEHYDROGENASES, SHORT CHAIN"/>
    <property type="match status" value="1"/>
</dbReference>